<evidence type="ECO:0000256" key="3">
    <source>
        <dbReference type="ARBA" id="ARBA00022989"/>
    </source>
</evidence>
<keyword evidence="2 7" id="KW-0812">Transmembrane</keyword>
<dbReference type="RefSeq" id="WP_091827592.1">
    <property type="nucleotide sequence ID" value="NZ_FNRJ01000016.1"/>
</dbReference>
<feature type="transmembrane region" description="Helical" evidence="7">
    <location>
        <begin position="55"/>
        <end position="78"/>
    </location>
</feature>
<protein>
    <recommendedName>
        <fullName evidence="8">J domain-containing protein</fullName>
    </recommendedName>
</protein>
<dbReference type="InterPro" id="IPR001623">
    <property type="entry name" value="DnaJ_domain"/>
</dbReference>
<evidence type="ECO:0000313" key="10">
    <source>
        <dbReference type="Proteomes" id="UP000242469"/>
    </source>
</evidence>
<comment type="similarity">
    <text evidence="6">Belongs to the TIM14 family.</text>
</comment>
<dbReference type="Proteomes" id="UP000242469">
    <property type="component" value="Unassembled WGS sequence"/>
</dbReference>
<dbReference type="SUPFAM" id="SSF46565">
    <property type="entry name" value="Chaperone J-domain"/>
    <property type="match status" value="1"/>
</dbReference>
<evidence type="ECO:0000256" key="6">
    <source>
        <dbReference type="ARBA" id="ARBA00038105"/>
    </source>
</evidence>
<comment type="subcellular location">
    <subcellularLocation>
        <location evidence="1">Membrane</location>
        <topology evidence="1">Single-pass membrane protein</topology>
    </subcellularLocation>
</comment>
<name>A0A1H4GG97_9GAMM</name>
<proteinExistence type="inferred from homology"/>
<dbReference type="SMART" id="SM00271">
    <property type="entry name" value="DnaJ"/>
    <property type="match status" value="1"/>
</dbReference>
<dbReference type="CDD" id="cd06257">
    <property type="entry name" value="DnaJ"/>
    <property type="match status" value="1"/>
</dbReference>
<keyword evidence="10" id="KW-1185">Reference proteome</keyword>
<keyword evidence="4 7" id="KW-0472">Membrane</keyword>
<dbReference type="InterPro" id="IPR036869">
    <property type="entry name" value="J_dom_sf"/>
</dbReference>
<dbReference type="PANTHER" id="PTHR12763">
    <property type="match status" value="1"/>
</dbReference>
<reference evidence="10" key="1">
    <citation type="submission" date="2016-10" db="EMBL/GenBank/DDBJ databases">
        <authorList>
            <person name="Varghese N."/>
            <person name="Submissions S."/>
        </authorList>
    </citation>
    <scope>NUCLEOTIDE SEQUENCE [LARGE SCALE GENOMIC DNA]</scope>
    <source>
        <strain evidence="10">DSM 11526</strain>
    </source>
</reference>
<sequence length="158" mass="18170">MHPLGLVLFALIILGSWYWWQRQPDDKRGSATLKLILIFVTIGLLAMAITGRMHWLGALIALVLPFLQKLLPLLLRFLPSLAGTLNRKRQQKKQQRSNRPNKQMSRDEALEILGLKPDANRDDVIQAHRRLIQKLHPDRDGSAYLAARINEARDRLLE</sequence>
<dbReference type="AlphaFoldDB" id="A0A1H4GG97"/>
<dbReference type="OrthoDB" id="9811070at2"/>
<keyword evidence="5" id="KW-0143">Chaperone</keyword>
<gene>
    <name evidence="9" type="ORF">SAMN02745729_11645</name>
</gene>
<keyword evidence="3 7" id="KW-1133">Transmembrane helix</keyword>
<accession>A0A1H4GG97</accession>
<evidence type="ECO:0000256" key="4">
    <source>
        <dbReference type="ARBA" id="ARBA00023136"/>
    </source>
</evidence>
<organism evidence="9 10">
    <name type="scientific">Marinobacterium iners DSM 11526</name>
    <dbReference type="NCBI Taxonomy" id="1122198"/>
    <lineage>
        <taxon>Bacteria</taxon>
        <taxon>Pseudomonadati</taxon>
        <taxon>Pseudomonadota</taxon>
        <taxon>Gammaproteobacteria</taxon>
        <taxon>Oceanospirillales</taxon>
        <taxon>Oceanospirillaceae</taxon>
        <taxon>Marinobacterium</taxon>
    </lineage>
</organism>
<evidence type="ECO:0000256" key="1">
    <source>
        <dbReference type="ARBA" id="ARBA00004167"/>
    </source>
</evidence>
<dbReference type="EMBL" id="FNRJ01000016">
    <property type="protein sequence ID" value="SEB08643.1"/>
    <property type="molecule type" value="Genomic_DNA"/>
</dbReference>
<dbReference type="GO" id="GO:0016020">
    <property type="term" value="C:membrane"/>
    <property type="evidence" value="ECO:0007669"/>
    <property type="project" value="UniProtKB-SubCell"/>
</dbReference>
<feature type="transmembrane region" description="Helical" evidence="7">
    <location>
        <begin position="6"/>
        <end position="21"/>
    </location>
</feature>
<feature type="domain" description="J" evidence="8">
    <location>
        <begin position="108"/>
        <end position="158"/>
    </location>
</feature>
<feature type="transmembrane region" description="Helical" evidence="7">
    <location>
        <begin position="33"/>
        <end position="49"/>
    </location>
</feature>
<dbReference type="STRING" id="1122198.SAMN02745729_11645"/>
<evidence type="ECO:0000313" key="9">
    <source>
        <dbReference type="EMBL" id="SEB08643.1"/>
    </source>
</evidence>
<dbReference type="PROSITE" id="PS50076">
    <property type="entry name" value="DNAJ_2"/>
    <property type="match status" value="1"/>
</dbReference>
<evidence type="ECO:0000259" key="8">
    <source>
        <dbReference type="PROSITE" id="PS50076"/>
    </source>
</evidence>
<evidence type="ECO:0000256" key="5">
    <source>
        <dbReference type="ARBA" id="ARBA00023186"/>
    </source>
</evidence>
<evidence type="ECO:0000256" key="2">
    <source>
        <dbReference type="ARBA" id="ARBA00022692"/>
    </source>
</evidence>
<dbReference type="PANTHER" id="PTHR12763:SF28">
    <property type="entry name" value="GEO10507P1-RELATED"/>
    <property type="match status" value="1"/>
</dbReference>
<dbReference type="Gene3D" id="1.10.287.110">
    <property type="entry name" value="DnaJ domain"/>
    <property type="match status" value="1"/>
</dbReference>
<evidence type="ECO:0000256" key="7">
    <source>
        <dbReference type="SAM" id="Phobius"/>
    </source>
</evidence>